<reference evidence="1 2" key="1">
    <citation type="submission" date="2020-02" db="EMBL/GenBank/DDBJ databases">
        <authorList>
            <person name="Zheng R.K."/>
            <person name="Sun C.M."/>
        </authorList>
    </citation>
    <scope>NUCLEOTIDE SEQUENCE [LARGE SCALE GENOMIC DNA]</scope>
    <source>
        <strain evidence="2">rifampicinis</strain>
    </source>
</reference>
<dbReference type="KEGG" id="pmet:G4Y79_14475"/>
<evidence type="ECO:0000313" key="1">
    <source>
        <dbReference type="EMBL" id="QPC80911.1"/>
    </source>
</evidence>
<gene>
    <name evidence="1" type="ORF">G4Y79_14475</name>
</gene>
<organism evidence="1 2">
    <name type="scientific">Phototrophicus methaneseepsis</name>
    <dbReference type="NCBI Taxonomy" id="2710758"/>
    <lineage>
        <taxon>Bacteria</taxon>
        <taxon>Bacillati</taxon>
        <taxon>Chloroflexota</taxon>
        <taxon>Candidatus Thermofontia</taxon>
        <taxon>Phototrophicales</taxon>
        <taxon>Phototrophicaceae</taxon>
        <taxon>Phototrophicus</taxon>
    </lineage>
</organism>
<dbReference type="AlphaFoldDB" id="A0A7S8ICW8"/>
<dbReference type="RefSeq" id="WP_195168986.1">
    <property type="nucleotide sequence ID" value="NZ_CP062983.1"/>
</dbReference>
<accession>A0A7S8ICW8</accession>
<dbReference type="EMBL" id="CP062983">
    <property type="protein sequence ID" value="QPC80911.1"/>
    <property type="molecule type" value="Genomic_DNA"/>
</dbReference>
<protein>
    <submittedName>
        <fullName evidence="1">Uncharacterized protein</fullName>
    </submittedName>
</protein>
<evidence type="ECO:0000313" key="2">
    <source>
        <dbReference type="Proteomes" id="UP000594468"/>
    </source>
</evidence>
<proteinExistence type="predicted"/>
<sequence>MTTSNTIFSSDTYALDWLSKLRTLLRDLHRPDIRSVDALLSKLTGDANAALMLLRLLYWTPKSKRDGWIYKSWRDWNAECNLSQSQIKRVHSQQLLEAIGIVREIRKANGVPTMHYRLDAVKFLQKLSAFLAVEIEQLAALFEVDVIAQLGGAETPKPSGDNRLNDVVPTAKPITDINQQALPTDSTNTQTTAPVDDIKLTETDLSETNLLLLDLVDLGFDLVKAHGLVGRYDIDSIRQVLERAKQANAYNPPGFVLTALKQAWDLPPAQKQQNASDALLDGKRYAQGKYADFIES</sequence>
<name>A0A7S8ICW8_9CHLR</name>
<dbReference type="Proteomes" id="UP000594468">
    <property type="component" value="Chromosome"/>
</dbReference>
<keyword evidence="2" id="KW-1185">Reference proteome</keyword>